<keyword evidence="3" id="KW-1185">Reference proteome</keyword>
<name>A0A5R9KL25_9BACT</name>
<evidence type="ECO:0008006" key="4">
    <source>
        <dbReference type="Google" id="ProtNLM"/>
    </source>
</evidence>
<comment type="caution">
    <text evidence="2">The sequence shown here is derived from an EMBL/GenBank/DDBJ whole genome shotgun (WGS) entry which is preliminary data.</text>
</comment>
<evidence type="ECO:0000313" key="3">
    <source>
        <dbReference type="Proteomes" id="UP000309788"/>
    </source>
</evidence>
<organism evidence="2 3">
    <name type="scientific">Dyadobacter sediminis</name>
    <dbReference type="NCBI Taxonomy" id="1493691"/>
    <lineage>
        <taxon>Bacteria</taxon>
        <taxon>Pseudomonadati</taxon>
        <taxon>Bacteroidota</taxon>
        <taxon>Cytophagia</taxon>
        <taxon>Cytophagales</taxon>
        <taxon>Spirosomataceae</taxon>
        <taxon>Dyadobacter</taxon>
    </lineage>
</organism>
<reference evidence="2 3" key="1">
    <citation type="submission" date="2019-05" db="EMBL/GenBank/DDBJ databases">
        <authorList>
            <person name="Qu J.-H."/>
        </authorList>
    </citation>
    <scope>NUCLEOTIDE SEQUENCE [LARGE SCALE GENOMIC DNA]</scope>
    <source>
        <strain evidence="2 3">Z12</strain>
    </source>
</reference>
<sequence>MKNLLTATFLLFFTTAFAQDEQAGLNKWYVPDHVKLQFAGNIGFLSAGPGYISRNKTLETDLLFGFLPQKYGGDALVTITAKTTYSPWRIPLKNTLNLVPFSLGFYLNYTFGPQFDTKWPSYYPKGYYWWATSFRPGAYIGGKVGRDIYFYNKKKKAELYYELGTYDLLLISYVQNPKYLKPRDIVNLAFGLKIEL</sequence>
<protein>
    <recommendedName>
        <fullName evidence="4">Outer membrane protein beta-barrel domain-containing protein</fullName>
    </recommendedName>
</protein>
<proteinExistence type="predicted"/>
<evidence type="ECO:0000256" key="1">
    <source>
        <dbReference type="SAM" id="SignalP"/>
    </source>
</evidence>
<dbReference type="Proteomes" id="UP000309788">
    <property type="component" value="Unassembled WGS sequence"/>
</dbReference>
<accession>A0A5R9KL25</accession>
<dbReference type="AlphaFoldDB" id="A0A5R9KL25"/>
<feature type="chain" id="PRO_5024399969" description="Outer membrane protein beta-barrel domain-containing protein" evidence="1">
    <location>
        <begin position="19"/>
        <end position="196"/>
    </location>
</feature>
<dbReference type="RefSeq" id="WP_138280627.1">
    <property type="nucleotide sequence ID" value="NZ_BMGE01000001.1"/>
</dbReference>
<evidence type="ECO:0000313" key="2">
    <source>
        <dbReference type="EMBL" id="TLU96932.1"/>
    </source>
</evidence>
<dbReference type="OrthoDB" id="5381546at2"/>
<keyword evidence="1" id="KW-0732">Signal</keyword>
<dbReference type="EMBL" id="VCEI01000011">
    <property type="protein sequence ID" value="TLU96932.1"/>
    <property type="molecule type" value="Genomic_DNA"/>
</dbReference>
<feature type="signal peptide" evidence="1">
    <location>
        <begin position="1"/>
        <end position="18"/>
    </location>
</feature>
<gene>
    <name evidence="2" type="ORF">FEM55_03120</name>
</gene>